<dbReference type="GO" id="GO:0022625">
    <property type="term" value="C:cytosolic large ribosomal subunit"/>
    <property type="evidence" value="ECO:0007669"/>
    <property type="project" value="TreeGrafter"/>
</dbReference>
<dbReference type="GO" id="GO:0006412">
    <property type="term" value="P:translation"/>
    <property type="evidence" value="ECO:0007669"/>
    <property type="project" value="InterPro"/>
</dbReference>
<gene>
    <name evidence="5" type="ORF">GQ55_2G007900</name>
</gene>
<dbReference type="GO" id="GO:0003735">
    <property type="term" value="F:structural constituent of ribosome"/>
    <property type="evidence" value="ECO:0007669"/>
    <property type="project" value="InterPro"/>
</dbReference>
<evidence type="ECO:0000313" key="5">
    <source>
        <dbReference type="EMBL" id="PUZ68220.1"/>
    </source>
</evidence>
<reference evidence="5 6" key="1">
    <citation type="submission" date="2018-04" db="EMBL/GenBank/DDBJ databases">
        <title>WGS assembly of Panicum hallii var. hallii HAL2.</title>
        <authorList>
            <person name="Lovell J."/>
            <person name="Jenkins J."/>
            <person name="Lowry D."/>
            <person name="Mamidi S."/>
            <person name="Sreedasyam A."/>
            <person name="Weng X."/>
            <person name="Barry K."/>
            <person name="Bonette J."/>
            <person name="Campitelli B."/>
            <person name="Daum C."/>
            <person name="Gordon S."/>
            <person name="Gould B."/>
            <person name="Lipzen A."/>
            <person name="MacQueen A."/>
            <person name="Palacio-Mejia J."/>
            <person name="Plott C."/>
            <person name="Shakirov E."/>
            <person name="Shu S."/>
            <person name="Yoshinaga Y."/>
            <person name="Zane M."/>
            <person name="Rokhsar D."/>
            <person name="Grimwood J."/>
            <person name="Schmutz J."/>
            <person name="Juenger T."/>
        </authorList>
    </citation>
    <scope>NUCLEOTIDE SEQUENCE [LARGE SCALE GENOMIC DNA]</scope>
    <source>
        <strain evidence="6">cv. HAL2</strain>
    </source>
</reference>
<dbReference type="GO" id="GO:0017148">
    <property type="term" value="P:negative regulation of translation"/>
    <property type="evidence" value="ECO:0007669"/>
    <property type="project" value="TreeGrafter"/>
</dbReference>
<dbReference type="OrthoDB" id="637977at2759"/>
<dbReference type="Gene3D" id="3.90.1180.10">
    <property type="entry name" value="Ribosomal protein L13"/>
    <property type="match status" value="1"/>
</dbReference>
<organism evidence="5 6">
    <name type="scientific">Panicum hallii var. hallii</name>
    <dbReference type="NCBI Taxonomy" id="1504633"/>
    <lineage>
        <taxon>Eukaryota</taxon>
        <taxon>Viridiplantae</taxon>
        <taxon>Streptophyta</taxon>
        <taxon>Embryophyta</taxon>
        <taxon>Tracheophyta</taxon>
        <taxon>Spermatophyta</taxon>
        <taxon>Magnoliopsida</taxon>
        <taxon>Liliopsida</taxon>
        <taxon>Poales</taxon>
        <taxon>Poaceae</taxon>
        <taxon>PACMAD clade</taxon>
        <taxon>Panicoideae</taxon>
        <taxon>Panicodae</taxon>
        <taxon>Paniceae</taxon>
        <taxon>Panicinae</taxon>
        <taxon>Panicum</taxon>
        <taxon>Panicum sect. Panicum</taxon>
    </lineage>
</organism>
<dbReference type="GO" id="GO:0003729">
    <property type="term" value="F:mRNA binding"/>
    <property type="evidence" value="ECO:0007669"/>
    <property type="project" value="TreeGrafter"/>
</dbReference>
<dbReference type="Proteomes" id="UP000244336">
    <property type="component" value="Chromosome 2"/>
</dbReference>
<feature type="region of interest" description="Disordered" evidence="4">
    <location>
        <begin position="91"/>
        <end position="122"/>
    </location>
</feature>
<proteinExistence type="inferred from homology"/>
<sequence>MVSGCVVVVVDTRGHMMGRLASAVAKELLKGQRVAVLRCEEMPLSGGLARQKSRFLRFLRKRMNTKPSHGPVHHRSPARIFWRAVRGMVPHKTARREAARPAAVRPHQAHDHPRRAQIRLEK</sequence>
<dbReference type="Pfam" id="PF00572">
    <property type="entry name" value="Ribosomal_L13"/>
    <property type="match status" value="1"/>
</dbReference>
<accession>A0A2T7EK86</accession>
<dbReference type="InterPro" id="IPR005755">
    <property type="entry name" value="Ribosomal_uL13_euk/arc"/>
</dbReference>
<evidence type="ECO:0008006" key="7">
    <source>
        <dbReference type="Google" id="ProtNLM"/>
    </source>
</evidence>
<comment type="similarity">
    <text evidence="1">Belongs to the universal ribosomal protein uL13 family.</text>
</comment>
<keyword evidence="2" id="KW-0689">Ribosomal protein</keyword>
<dbReference type="InterPro" id="IPR036899">
    <property type="entry name" value="Ribosomal_uL13_sf"/>
</dbReference>
<feature type="compositionally biased region" description="Basic residues" evidence="4">
    <location>
        <begin position="112"/>
        <end position="122"/>
    </location>
</feature>
<evidence type="ECO:0000256" key="3">
    <source>
        <dbReference type="ARBA" id="ARBA00023274"/>
    </source>
</evidence>
<evidence type="ECO:0000256" key="4">
    <source>
        <dbReference type="SAM" id="MobiDB-lite"/>
    </source>
</evidence>
<dbReference type="InterPro" id="IPR005822">
    <property type="entry name" value="Ribosomal_uL13"/>
</dbReference>
<evidence type="ECO:0000256" key="1">
    <source>
        <dbReference type="ARBA" id="ARBA00006227"/>
    </source>
</evidence>
<dbReference type="PANTHER" id="PTHR11545">
    <property type="entry name" value="RIBOSOMAL PROTEIN L13"/>
    <property type="match status" value="1"/>
</dbReference>
<protein>
    <recommendedName>
        <fullName evidence="7">Ribosomal protein L13a</fullName>
    </recommendedName>
</protein>
<dbReference type="CDD" id="cd00392">
    <property type="entry name" value="Ribosomal_L13"/>
    <property type="match status" value="1"/>
</dbReference>
<evidence type="ECO:0000256" key="2">
    <source>
        <dbReference type="ARBA" id="ARBA00022980"/>
    </source>
</evidence>
<dbReference type="STRING" id="1504633.A0A2T7EK86"/>
<dbReference type="PANTHER" id="PTHR11545:SF19">
    <property type="entry name" value="OS07G0109500 PROTEIN"/>
    <property type="match status" value="1"/>
</dbReference>
<dbReference type="NCBIfam" id="TIGR01077">
    <property type="entry name" value="L13_A_E"/>
    <property type="match status" value="1"/>
</dbReference>
<keyword evidence="3" id="KW-0687">Ribonucleoprotein</keyword>
<dbReference type="AlphaFoldDB" id="A0A2T7EK86"/>
<dbReference type="EMBL" id="CM009750">
    <property type="protein sequence ID" value="PUZ68220.1"/>
    <property type="molecule type" value="Genomic_DNA"/>
</dbReference>
<keyword evidence="6" id="KW-1185">Reference proteome</keyword>
<name>A0A2T7EK86_9POAL</name>
<dbReference type="SUPFAM" id="SSF52161">
    <property type="entry name" value="Ribosomal protein L13"/>
    <property type="match status" value="1"/>
</dbReference>
<evidence type="ECO:0000313" key="6">
    <source>
        <dbReference type="Proteomes" id="UP000244336"/>
    </source>
</evidence>
<dbReference type="Gramene" id="PUZ68220">
    <property type="protein sequence ID" value="PUZ68220"/>
    <property type="gene ID" value="GQ55_2G007900"/>
</dbReference>